<dbReference type="EMBL" id="JAUSWB010000004">
    <property type="protein sequence ID" value="MDQ0428840.1"/>
    <property type="molecule type" value="Genomic_DNA"/>
</dbReference>
<comment type="caution">
    <text evidence="1">The sequence shown here is derived from an EMBL/GenBank/DDBJ whole genome shotgun (WGS) entry which is preliminary data.</text>
</comment>
<protein>
    <submittedName>
        <fullName evidence="1">Uncharacterized protein</fullName>
    </submittedName>
</protein>
<evidence type="ECO:0000313" key="2">
    <source>
        <dbReference type="Proteomes" id="UP001241988"/>
    </source>
</evidence>
<evidence type="ECO:0000313" key="1">
    <source>
        <dbReference type="EMBL" id="MDQ0428840.1"/>
    </source>
</evidence>
<organism evidence="1 2">
    <name type="scientific">Planomicrobium stackebrandtii</name>
    <dbReference type="NCBI Taxonomy" id="253160"/>
    <lineage>
        <taxon>Bacteria</taxon>
        <taxon>Bacillati</taxon>
        <taxon>Bacillota</taxon>
        <taxon>Bacilli</taxon>
        <taxon>Bacillales</taxon>
        <taxon>Caryophanaceae</taxon>
        <taxon>Planomicrobium</taxon>
    </lineage>
</organism>
<name>A0ABU0GU01_9BACL</name>
<sequence>MLMAQGIHRILEERGIQVPEAHQEMLAQQMEAVQQLRNTVDNSQLKDFDMALTHVPGGERP</sequence>
<reference evidence="1 2" key="1">
    <citation type="submission" date="2023-07" db="EMBL/GenBank/DDBJ databases">
        <title>Genomic Encyclopedia of Type Strains, Phase IV (KMG-IV): sequencing the most valuable type-strain genomes for metagenomic binning, comparative biology and taxonomic classification.</title>
        <authorList>
            <person name="Goeker M."/>
        </authorList>
    </citation>
    <scope>NUCLEOTIDE SEQUENCE [LARGE SCALE GENOMIC DNA]</scope>
    <source>
        <strain evidence="1 2">DSM 16419</strain>
    </source>
</reference>
<gene>
    <name evidence="1" type="ORF">QOZ98_001667</name>
</gene>
<keyword evidence="2" id="KW-1185">Reference proteome</keyword>
<proteinExistence type="predicted"/>
<dbReference type="Proteomes" id="UP001241988">
    <property type="component" value="Unassembled WGS sequence"/>
</dbReference>
<accession>A0ABU0GU01</accession>
<dbReference type="RefSeq" id="WP_308786993.1">
    <property type="nucleotide sequence ID" value="NZ_JAUSWB010000004.1"/>
</dbReference>